<name>A0A7X4YSY4_9BACL</name>
<dbReference type="PANTHER" id="PTHR13794:SF58">
    <property type="entry name" value="MITOCHONDRIAL ENOLASE SUPERFAMILY MEMBER 1"/>
    <property type="match status" value="1"/>
</dbReference>
<dbReference type="SFLD" id="SFLDS00001">
    <property type="entry name" value="Enolase"/>
    <property type="match status" value="1"/>
</dbReference>
<dbReference type="InterPro" id="IPR046945">
    <property type="entry name" value="RHMD-like"/>
</dbReference>
<dbReference type="Gene3D" id="3.20.20.120">
    <property type="entry name" value="Enolase-like C-terminal domain"/>
    <property type="match status" value="1"/>
</dbReference>
<dbReference type="AlphaFoldDB" id="A0A7X4YSY4"/>
<dbReference type="Gene3D" id="3.30.390.10">
    <property type="entry name" value="Enolase-like, N-terminal domain"/>
    <property type="match status" value="1"/>
</dbReference>
<dbReference type="InterPro" id="IPR013342">
    <property type="entry name" value="Mandelate_racemase_C"/>
</dbReference>
<dbReference type="Pfam" id="PF13378">
    <property type="entry name" value="MR_MLE_C"/>
    <property type="match status" value="1"/>
</dbReference>
<dbReference type="Pfam" id="PF02746">
    <property type="entry name" value="MR_MLE_N"/>
    <property type="match status" value="1"/>
</dbReference>
<proteinExistence type="inferred from homology"/>
<keyword evidence="3" id="KW-0479">Metal-binding</keyword>
<dbReference type="EMBL" id="JAAAMU010000015">
    <property type="protein sequence ID" value="NBC71992.1"/>
    <property type="molecule type" value="Genomic_DNA"/>
</dbReference>
<dbReference type="SMART" id="SM00922">
    <property type="entry name" value="MR_MLE"/>
    <property type="match status" value="1"/>
</dbReference>
<evidence type="ECO:0000313" key="7">
    <source>
        <dbReference type="Proteomes" id="UP000558113"/>
    </source>
</evidence>
<gene>
    <name evidence="6" type="ORF">GT003_23605</name>
</gene>
<comment type="caution">
    <text evidence="6">The sequence shown here is derived from an EMBL/GenBank/DDBJ whole genome shotgun (WGS) entry which is preliminary data.</text>
</comment>
<evidence type="ECO:0000256" key="3">
    <source>
        <dbReference type="ARBA" id="ARBA00022723"/>
    </source>
</evidence>
<dbReference type="SUPFAM" id="SSF54826">
    <property type="entry name" value="Enolase N-terminal domain-like"/>
    <property type="match status" value="1"/>
</dbReference>
<evidence type="ECO:0000256" key="2">
    <source>
        <dbReference type="ARBA" id="ARBA00010339"/>
    </source>
</evidence>
<comment type="similarity">
    <text evidence="2">Belongs to the mandelate racemase/muconate lactonizing enzyme family. GalD subfamily.</text>
</comment>
<accession>A0A7X4YSY4</accession>
<evidence type="ECO:0000256" key="1">
    <source>
        <dbReference type="ARBA" id="ARBA00001946"/>
    </source>
</evidence>
<dbReference type="GO" id="GO:0000287">
    <property type="term" value="F:magnesium ion binding"/>
    <property type="evidence" value="ECO:0007669"/>
    <property type="project" value="TreeGrafter"/>
</dbReference>
<dbReference type="Proteomes" id="UP000558113">
    <property type="component" value="Unassembled WGS sequence"/>
</dbReference>
<protein>
    <submittedName>
        <fullName evidence="6">L-rhamnonate dehydratase</fullName>
    </submittedName>
</protein>
<reference evidence="6 7" key="1">
    <citation type="submission" date="2020-01" db="EMBL/GenBank/DDBJ databases">
        <title>Paenibacillus soybeanensis sp. nov. isolated from the nodules of soybean (Glycine max(L.) Merr).</title>
        <authorList>
            <person name="Wang H."/>
        </authorList>
    </citation>
    <scope>NUCLEOTIDE SEQUENCE [LARGE SCALE GENOMIC DNA]</scope>
    <source>
        <strain evidence="6 7">DSM 23054</strain>
    </source>
</reference>
<dbReference type="GO" id="GO:0016836">
    <property type="term" value="F:hydro-lyase activity"/>
    <property type="evidence" value="ECO:0007669"/>
    <property type="project" value="TreeGrafter"/>
</dbReference>
<dbReference type="InterPro" id="IPR013341">
    <property type="entry name" value="Mandelate_racemase_N_dom"/>
</dbReference>
<organism evidence="6 7">
    <name type="scientific">Paenibacillus sacheonensis</name>
    <dbReference type="NCBI Taxonomy" id="742054"/>
    <lineage>
        <taxon>Bacteria</taxon>
        <taxon>Bacillati</taxon>
        <taxon>Bacillota</taxon>
        <taxon>Bacilli</taxon>
        <taxon>Bacillales</taxon>
        <taxon>Paenibacillaceae</taxon>
        <taxon>Paenibacillus</taxon>
    </lineage>
</organism>
<dbReference type="SFLD" id="SFLDG00179">
    <property type="entry name" value="mandelate_racemase"/>
    <property type="match status" value="1"/>
</dbReference>
<comment type="cofactor">
    <cofactor evidence="1">
        <name>Mg(2+)</name>
        <dbReference type="ChEBI" id="CHEBI:18420"/>
    </cofactor>
</comment>
<dbReference type="InterPro" id="IPR029065">
    <property type="entry name" value="Enolase_C-like"/>
</dbReference>
<dbReference type="FunFam" id="3.20.20.120:FF:000005">
    <property type="entry name" value="Putative L-rhamnonate dehydratase"/>
    <property type="match status" value="1"/>
</dbReference>
<evidence type="ECO:0000313" key="6">
    <source>
        <dbReference type="EMBL" id="NBC71992.1"/>
    </source>
</evidence>
<keyword evidence="4" id="KW-0460">Magnesium</keyword>
<dbReference type="RefSeq" id="WP_161702522.1">
    <property type="nucleotide sequence ID" value="NZ_JAAAMU010000015.1"/>
</dbReference>
<dbReference type="OrthoDB" id="9775391at2"/>
<feature type="domain" description="Mandelate racemase/muconate lactonizing enzyme C-terminal" evidence="5">
    <location>
        <begin position="191"/>
        <end position="264"/>
    </location>
</feature>
<dbReference type="GO" id="GO:0016052">
    <property type="term" value="P:carbohydrate catabolic process"/>
    <property type="evidence" value="ECO:0007669"/>
    <property type="project" value="TreeGrafter"/>
</dbReference>
<evidence type="ECO:0000256" key="4">
    <source>
        <dbReference type="ARBA" id="ARBA00022842"/>
    </source>
</evidence>
<dbReference type="PANTHER" id="PTHR13794">
    <property type="entry name" value="ENOLASE SUPERFAMILY, MANDELATE RACEMASE"/>
    <property type="match status" value="1"/>
</dbReference>
<evidence type="ECO:0000259" key="5">
    <source>
        <dbReference type="SMART" id="SM00922"/>
    </source>
</evidence>
<keyword evidence="7" id="KW-1185">Reference proteome</keyword>
<sequence>MKIQDVRVFIVNGGKAHALLLKQGAASEGGSWLSETVIANPMSNYPEYTDRRSSWLGMGGRVIVQIIADNGIEGLGESTGGMATASIIHEHIRRILIGKDPRDIEKLWDMMFKITLPYGRKGIPIMAVSAVDLALWDLVSKARSEPLYMSLGGATKDKVQAYVTGNESKLIKDRGYMGQKLAMPYGPSSGWEGMKRNAALVAETREILGPDMEIMLDCYMAWNVDYTIRMAELVAPYRVKWIEETLPPDDYAGYAEINRKVTSSAIATGEHEYTRYGYKQLIDCGAAQILQPDICWVGGVSEAKKICAMASAAHLPVIPHAGGLQPWALHLVFSQVNIPYAEFAYIHGADRTNFDPVFEGVQLPKDGWFGLPEEIGAGIRLREGALDLLDELK</sequence>
<dbReference type="InterPro" id="IPR029017">
    <property type="entry name" value="Enolase-like_N"/>
</dbReference>
<dbReference type="SUPFAM" id="SSF51604">
    <property type="entry name" value="Enolase C-terminal domain-like"/>
    <property type="match status" value="1"/>
</dbReference>
<dbReference type="InterPro" id="IPR036849">
    <property type="entry name" value="Enolase-like_C_sf"/>
</dbReference>